<feature type="transmembrane region" description="Helical" evidence="2">
    <location>
        <begin position="69"/>
        <end position="90"/>
    </location>
</feature>
<feature type="region of interest" description="Disordered" evidence="1">
    <location>
        <begin position="97"/>
        <end position="168"/>
    </location>
</feature>
<feature type="compositionally biased region" description="Low complexity" evidence="1">
    <location>
        <begin position="386"/>
        <end position="404"/>
    </location>
</feature>
<feature type="compositionally biased region" description="Basic and acidic residues" evidence="1">
    <location>
        <begin position="370"/>
        <end position="380"/>
    </location>
</feature>
<evidence type="ECO:0000256" key="1">
    <source>
        <dbReference type="SAM" id="MobiDB-lite"/>
    </source>
</evidence>
<name>A0ABV8TP18_9ACTN</name>
<keyword evidence="2" id="KW-1133">Transmembrane helix</keyword>
<organism evidence="3 4">
    <name type="scientific">Streptomyces andamanensis</name>
    <dbReference type="NCBI Taxonomy" id="1565035"/>
    <lineage>
        <taxon>Bacteria</taxon>
        <taxon>Bacillati</taxon>
        <taxon>Actinomycetota</taxon>
        <taxon>Actinomycetes</taxon>
        <taxon>Kitasatosporales</taxon>
        <taxon>Streptomycetaceae</taxon>
        <taxon>Streptomyces</taxon>
    </lineage>
</organism>
<reference evidence="4" key="1">
    <citation type="journal article" date="2019" name="Int. J. Syst. Evol. Microbiol.">
        <title>The Global Catalogue of Microorganisms (GCM) 10K type strain sequencing project: providing services to taxonomists for standard genome sequencing and annotation.</title>
        <authorList>
            <consortium name="The Broad Institute Genomics Platform"/>
            <consortium name="The Broad Institute Genome Sequencing Center for Infectious Disease"/>
            <person name="Wu L."/>
            <person name="Ma J."/>
        </authorList>
    </citation>
    <scope>NUCLEOTIDE SEQUENCE [LARGE SCALE GENOMIC DNA]</scope>
    <source>
        <strain evidence="4">PCU 347</strain>
    </source>
</reference>
<feature type="region of interest" description="Disordered" evidence="1">
    <location>
        <begin position="363"/>
        <end position="406"/>
    </location>
</feature>
<evidence type="ECO:0000313" key="4">
    <source>
        <dbReference type="Proteomes" id="UP001595824"/>
    </source>
</evidence>
<evidence type="ECO:0000313" key="3">
    <source>
        <dbReference type="EMBL" id="MFC4332156.1"/>
    </source>
</evidence>
<feature type="region of interest" description="Disordered" evidence="1">
    <location>
        <begin position="457"/>
        <end position="483"/>
    </location>
</feature>
<gene>
    <name evidence="3" type="ORF">ACFPC0_31210</name>
</gene>
<feature type="region of interest" description="Disordered" evidence="1">
    <location>
        <begin position="560"/>
        <end position="582"/>
    </location>
</feature>
<feature type="compositionally biased region" description="Pro residues" evidence="1">
    <location>
        <begin position="461"/>
        <end position="473"/>
    </location>
</feature>
<keyword evidence="2" id="KW-0812">Transmembrane</keyword>
<evidence type="ECO:0000256" key="2">
    <source>
        <dbReference type="SAM" id="Phobius"/>
    </source>
</evidence>
<keyword evidence="4" id="KW-1185">Reference proteome</keyword>
<dbReference type="RefSeq" id="WP_381743694.1">
    <property type="nucleotide sequence ID" value="NZ_JBHSDP010000027.1"/>
</dbReference>
<comment type="caution">
    <text evidence="3">The sequence shown here is derived from an EMBL/GenBank/DDBJ whole genome shotgun (WGS) entry which is preliminary data.</text>
</comment>
<accession>A0ABV8TP18</accession>
<dbReference type="Proteomes" id="UP001595824">
    <property type="component" value="Unassembled WGS sequence"/>
</dbReference>
<dbReference type="EMBL" id="JBHSDP010000027">
    <property type="protein sequence ID" value="MFC4332156.1"/>
    <property type="molecule type" value="Genomic_DNA"/>
</dbReference>
<feature type="compositionally biased region" description="Gly residues" evidence="1">
    <location>
        <begin position="97"/>
        <end position="110"/>
    </location>
</feature>
<keyword evidence="2" id="KW-0472">Membrane</keyword>
<feature type="compositionally biased region" description="Basic and acidic residues" evidence="1">
    <location>
        <begin position="1"/>
        <end position="12"/>
    </location>
</feature>
<proteinExistence type="predicted"/>
<feature type="compositionally biased region" description="Basic and acidic residues" evidence="1">
    <location>
        <begin position="30"/>
        <end position="55"/>
    </location>
</feature>
<feature type="compositionally biased region" description="Low complexity" evidence="1">
    <location>
        <begin position="474"/>
        <end position="483"/>
    </location>
</feature>
<protein>
    <recommendedName>
        <fullName evidence="5">Large membrane protein</fullName>
    </recommendedName>
</protein>
<evidence type="ECO:0008006" key="5">
    <source>
        <dbReference type="Google" id="ProtNLM"/>
    </source>
</evidence>
<sequence>MNTERPDHEDAAKAATADAAGPAGGAGGGQDDRGGGDDGRGGGGGGDRDGGRSPDDGGGGRFRRGRPPLVAASVAAAVLLAGGGGTYLAMGATGGSGDGRTGAAASGGHGTPPPLALDDHTATAARSGPGEDGAGPAGGSDGGSNGIAPGEPDPYGTTYRAAGALPEGPGSAPVYAARGEVTREEAARLAAALGVTGTPVADAQGWRIGNVKDGAGPVLRVGRAAPGTWTFDRYLPGTDDCKGLMCRHDPAAPAAHPVSEAAARKAAAPVLKAAGQDGAQVDASRTQGAQRVVEADPVVGGLPTQGWTTSLTLGPQGEVLAAGGQLKAPVKGDTYPVLDARRTLDLLNAAPGTGGGGGIGGCAAPVPLEDPAKDRTKDRPTAPCDPSATGGKAAGGPSSAPGDGTRTTLTVEKAVFGLAAHPSGGRQTLVPSWLFQVRAAAGQSPFTVTYPAVDPRYLTTPAPPSGQPEPRPSGPGATAAPATREVHPAGYSVSGDELTVTFEGGVCADYRVSAKEDSGRVTVTVTETPWQGKVCIMIAKVYHRTVHLDRPLGERTVVGPDGRAIPSRAAGAGLPQSGTPVR</sequence>
<feature type="region of interest" description="Disordered" evidence="1">
    <location>
        <begin position="1"/>
        <end position="66"/>
    </location>
</feature>
<feature type="compositionally biased region" description="Gly residues" evidence="1">
    <location>
        <begin position="130"/>
        <end position="145"/>
    </location>
</feature>